<comment type="caution">
    <text evidence="1">The sequence shown here is derived from an EMBL/GenBank/DDBJ whole genome shotgun (WGS) entry which is preliminary data.</text>
</comment>
<dbReference type="AlphaFoldDB" id="A0A6L2M540"/>
<dbReference type="EMBL" id="BKCJ010005618">
    <property type="protein sequence ID" value="GEU67724.1"/>
    <property type="molecule type" value="Genomic_DNA"/>
</dbReference>
<proteinExistence type="predicted"/>
<gene>
    <name evidence="1" type="ORF">Tci_039702</name>
</gene>
<protein>
    <submittedName>
        <fullName evidence="1">Uncharacterized protein</fullName>
    </submittedName>
</protein>
<reference evidence="1" key="1">
    <citation type="journal article" date="2019" name="Sci. Rep.">
        <title>Draft genome of Tanacetum cinerariifolium, the natural source of mosquito coil.</title>
        <authorList>
            <person name="Yamashiro T."/>
            <person name="Shiraishi A."/>
            <person name="Satake H."/>
            <person name="Nakayama K."/>
        </authorList>
    </citation>
    <scope>NUCLEOTIDE SEQUENCE</scope>
</reference>
<accession>A0A6L2M540</accession>
<evidence type="ECO:0000313" key="1">
    <source>
        <dbReference type="EMBL" id="GEU67724.1"/>
    </source>
</evidence>
<sequence length="495" mass="55794">MIDYALWEVIENAVTLQKIHVVEGVTTKVPITTAEEKDAKKLLEAVKNRFGGNAATKKTQRNLLKQQYENFTTPSSEMLDQTFDKLQKLVSQLELLEEKLSQEDVYEPEVKGMSSSNSSTQNMAFVSSLNNNTSSANGAFNTTQVVNNAPEVSTTSTQVNVANSTNIDNLSDAVICSFFARQPNSPQLVHEDLEQFHPDDMEEMDLRWQMAMLTMRARRECRAPRYQDNKHKESSRKSVHVETSASTALVSYGKEIVITESSVRRDLQLADEEGIDGLLSSTIVEQLALMGKPKRKDTHVPQPSGPTDNVVDDVFHKELGDTLVESFSDKESLGEDAFKQGRRIDTIDADEDIILVNNDDNDMFDVNDLGEITLAQALEALKTLKPKVKGIVFQEPEMFDKSFKRVNTFEDFRIEVVEGKEKRPGTKLEQEITKKQKVNDDKEKAELKQLMETIPDAKEVAIDAIPLAIKSSRIIDWKIHKVGKKSYYQIVRADE</sequence>
<organism evidence="1">
    <name type="scientific">Tanacetum cinerariifolium</name>
    <name type="common">Dalmatian daisy</name>
    <name type="synonym">Chrysanthemum cinerariifolium</name>
    <dbReference type="NCBI Taxonomy" id="118510"/>
    <lineage>
        <taxon>Eukaryota</taxon>
        <taxon>Viridiplantae</taxon>
        <taxon>Streptophyta</taxon>
        <taxon>Embryophyta</taxon>
        <taxon>Tracheophyta</taxon>
        <taxon>Spermatophyta</taxon>
        <taxon>Magnoliopsida</taxon>
        <taxon>eudicotyledons</taxon>
        <taxon>Gunneridae</taxon>
        <taxon>Pentapetalae</taxon>
        <taxon>asterids</taxon>
        <taxon>campanulids</taxon>
        <taxon>Asterales</taxon>
        <taxon>Asteraceae</taxon>
        <taxon>Asteroideae</taxon>
        <taxon>Anthemideae</taxon>
        <taxon>Anthemidinae</taxon>
        <taxon>Tanacetum</taxon>
    </lineage>
</organism>
<name>A0A6L2M540_TANCI</name>